<dbReference type="OrthoDB" id="5242999at2759"/>
<feature type="region of interest" description="Disordered" evidence="1">
    <location>
        <begin position="94"/>
        <end position="157"/>
    </location>
</feature>
<keyword evidence="3" id="KW-1185">Reference proteome</keyword>
<accession>A0A423VZ78</accession>
<reference evidence="2 3" key="1">
    <citation type="submission" date="2015-09" db="EMBL/GenBank/DDBJ databases">
        <title>Host preference determinants of Valsa canker pathogens revealed by comparative genomics.</title>
        <authorList>
            <person name="Yin Z."/>
            <person name="Huang L."/>
        </authorList>
    </citation>
    <scope>NUCLEOTIDE SEQUENCE [LARGE SCALE GENOMIC DNA]</scope>
    <source>
        <strain evidence="2 3">SXYLt</strain>
    </source>
</reference>
<feature type="compositionally biased region" description="Polar residues" evidence="1">
    <location>
        <begin position="1"/>
        <end position="18"/>
    </location>
</feature>
<proteinExistence type="predicted"/>
<sequence>MEYNHQSPEQRRQTSPSKMHTPARLPSERPISPPPLRLARPPISSRNSVTSVKRMPVIREDDSHIFTNLENRRSRPPRTSVFYQYGEDYITPWHLVGISPSPTPRGPSSSSSSSSRQGCGVPRTSGASSSEDLSDGEHDEKHGKRDGGSSSSSTWAARRGALRRLCESRYLSWL</sequence>
<gene>
    <name evidence="2" type="ORF">VPNG_09046</name>
</gene>
<name>A0A423VZ78_9PEZI</name>
<dbReference type="Proteomes" id="UP000285146">
    <property type="component" value="Unassembled WGS sequence"/>
</dbReference>
<feature type="region of interest" description="Disordered" evidence="1">
    <location>
        <begin position="1"/>
        <end position="78"/>
    </location>
</feature>
<comment type="caution">
    <text evidence="2">The sequence shown here is derived from an EMBL/GenBank/DDBJ whole genome shotgun (WGS) entry which is preliminary data.</text>
</comment>
<evidence type="ECO:0000313" key="3">
    <source>
        <dbReference type="Proteomes" id="UP000285146"/>
    </source>
</evidence>
<dbReference type="AlphaFoldDB" id="A0A423VZ78"/>
<feature type="compositionally biased region" description="Low complexity" evidence="1">
    <location>
        <begin position="106"/>
        <end position="115"/>
    </location>
</feature>
<protein>
    <submittedName>
        <fullName evidence="2">Uncharacterized protein</fullName>
    </submittedName>
</protein>
<organism evidence="2 3">
    <name type="scientific">Cytospora leucostoma</name>
    <dbReference type="NCBI Taxonomy" id="1230097"/>
    <lineage>
        <taxon>Eukaryota</taxon>
        <taxon>Fungi</taxon>
        <taxon>Dikarya</taxon>
        <taxon>Ascomycota</taxon>
        <taxon>Pezizomycotina</taxon>
        <taxon>Sordariomycetes</taxon>
        <taxon>Sordariomycetidae</taxon>
        <taxon>Diaporthales</taxon>
        <taxon>Cytosporaceae</taxon>
        <taxon>Cytospora</taxon>
    </lineage>
</organism>
<feature type="compositionally biased region" description="Basic and acidic residues" evidence="1">
    <location>
        <begin position="135"/>
        <end position="147"/>
    </location>
</feature>
<dbReference type="EMBL" id="LKEB01000068">
    <property type="protein sequence ID" value="ROV96330.1"/>
    <property type="molecule type" value="Genomic_DNA"/>
</dbReference>
<evidence type="ECO:0000313" key="2">
    <source>
        <dbReference type="EMBL" id="ROV96330.1"/>
    </source>
</evidence>
<dbReference type="InParanoid" id="A0A423VZ78"/>
<evidence type="ECO:0000256" key="1">
    <source>
        <dbReference type="SAM" id="MobiDB-lite"/>
    </source>
</evidence>